<dbReference type="Proteomes" id="UP001141552">
    <property type="component" value="Unassembled WGS sequence"/>
</dbReference>
<keyword evidence="2" id="KW-1185">Reference proteome</keyword>
<reference evidence="1" key="1">
    <citation type="submission" date="2022-02" db="EMBL/GenBank/DDBJ databases">
        <authorList>
            <person name="Henning P.M."/>
            <person name="McCubbin A.G."/>
            <person name="Shore J.S."/>
        </authorList>
    </citation>
    <scope>NUCLEOTIDE SEQUENCE</scope>
    <source>
        <strain evidence="1">F60SS</strain>
        <tissue evidence="1">Leaves</tissue>
    </source>
</reference>
<sequence length="61" mass="7014">NFVTCNGKLHWYNGRDIVALDPFDTRKTCFIECSPGIRDAPPAYENPNYFLGVCRGFLRLM</sequence>
<comment type="caution">
    <text evidence="1">The sequence shown here is derived from an EMBL/GenBank/DDBJ whole genome shotgun (WGS) entry which is preliminary data.</text>
</comment>
<reference evidence="1" key="2">
    <citation type="journal article" date="2023" name="Plants (Basel)">
        <title>Annotation of the Turnera subulata (Passifloraceae) Draft Genome Reveals the S-Locus Evolved after the Divergence of Turneroideae from Passifloroideae in a Stepwise Manner.</title>
        <authorList>
            <person name="Henning P.M."/>
            <person name="Roalson E.H."/>
            <person name="Mir W."/>
            <person name="McCubbin A.G."/>
            <person name="Shore J.S."/>
        </authorList>
    </citation>
    <scope>NUCLEOTIDE SEQUENCE</scope>
    <source>
        <strain evidence="1">F60SS</strain>
    </source>
</reference>
<proteinExistence type="predicted"/>
<protein>
    <submittedName>
        <fullName evidence="1">Uncharacterized protein</fullName>
    </submittedName>
</protein>
<name>A0A9Q0FAP2_9ROSI</name>
<dbReference type="OrthoDB" id="674184at2759"/>
<accession>A0A9Q0FAP2</accession>
<evidence type="ECO:0000313" key="2">
    <source>
        <dbReference type="Proteomes" id="UP001141552"/>
    </source>
</evidence>
<gene>
    <name evidence="1" type="ORF">Tsubulata_006139</name>
</gene>
<feature type="non-terminal residue" evidence="1">
    <location>
        <position position="1"/>
    </location>
</feature>
<evidence type="ECO:0000313" key="1">
    <source>
        <dbReference type="EMBL" id="KAJ4826912.1"/>
    </source>
</evidence>
<dbReference type="AlphaFoldDB" id="A0A9Q0FAP2"/>
<organism evidence="1 2">
    <name type="scientific">Turnera subulata</name>
    <dbReference type="NCBI Taxonomy" id="218843"/>
    <lineage>
        <taxon>Eukaryota</taxon>
        <taxon>Viridiplantae</taxon>
        <taxon>Streptophyta</taxon>
        <taxon>Embryophyta</taxon>
        <taxon>Tracheophyta</taxon>
        <taxon>Spermatophyta</taxon>
        <taxon>Magnoliopsida</taxon>
        <taxon>eudicotyledons</taxon>
        <taxon>Gunneridae</taxon>
        <taxon>Pentapetalae</taxon>
        <taxon>rosids</taxon>
        <taxon>fabids</taxon>
        <taxon>Malpighiales</taxon>
        <taxon>Passifloraceae</taxon>
        <taxon>Turnera</taxon>
    </lineage>
</organism>
<dbReference type="EMBL" id="JAKUCV010006547">
    <property type="protein sequence ID" value="KAJ4826912.1"/>
    <property type="molecule type" value="Genomic_DNA"/>
</dbReference>